<name>A0A225VPQ2_9STRA</name>
<sequence>MPRGEDSERCDQTKMKEPDFERKVLHYGSITSDKAWKVRPLLQALEWTFRRGYRMAPRISFDGGTIPNRSQFNPVRVFNKDRPHRYGKYTWRQHGLYLKAGLEVYMMAPYDSRNAAITTERKAAKEKANGVAQKA</sequence>
<accession>A0A225VPQ2</accession>
<keyword evidence="2" id="KW-1185">Reference proteome</keyword>
<dbReference type="OrthoDB" id="127041at2759"/>
<dbReference type="Proteomes" id="UP000198211">
    <property type="component" value="Unassembled WGS sequence"/>
</dbReference>
<gene>
    <name evidence="1" type="ORF">PHMEG_00020569</name>
</gene>
<dbReference type="STRING" id="4795.A0A225VPQ2"/>
<dbReference type="PANTHER" id="PTHR46599">
    <property type="entry name" value="PIGGYBAC TRANSPOSABLE ELEMENT-DERIVED PROTEIN 4"/>
    <property type="match status" value="1"/>
</dbReference>
<evidence type="ECO:0000313" key="1">
    <source>
        <dbReference type="EMBL" id="OWZ07084.1"/>
    </source>
</evidence>
<reference evidence="2" key="1">
    <citation type="submission" date="2017-03" db="EMBL/GenBank/DDBJ databases">
        <title>Phytopthora megakarya and P. palmivora, two closely related causual agents of cacao black pod achieved similar genome size and gene model numbers by different mechanisms.</title>
        <authorList>
            <person name="Ali S."/>
            <person name="Shao J."/>
            <person name="Larry D.J."/>
            <person name="Kronmiller B."/>
            <person name="Shen D."/>
            <person name="Strem M.D."/>
            <person name="Melnick R.L."/>
            <person name="Guiltinan M.J."/>
            <person name="Tyler B.M."/>
            <person name="Meinhardt L.W."/>
            <person name="Bailey B.A."/>
        </authorList>
    </citation>
    <scope>NUCLEOTIDE SEQUENCE [LARGE SCALE GENOMIC DNA]</scope>
    <source>
        <strain evidence="2">zdho120</strain>
    </source>
</reference>
<protein>
    <recommendedName>
        <fullName evidence="3">PiggyBac transposable element-derived protein domain-containing protein</fullName>
    </recommendedName>
</protein>
<organism evidence="1 2">
    <name type="scientific">Phytophthora megakarya</name>
    <dbReference type="NCBI Taxonomy" id="4795"/>
    <lineage>
        <taxon>Eukaryota</taxon>
        <taxon>Sar</taxon>
        <taxon>Stramenopiles</taxon>
        <taxon>Oomycota</taxon>
        <taxon>Peronosporomycetes</taxon>
        <taxon>Peronosporales</taxon>
        <taxon>Peronosporaceae</taxon>
        <taxon>Phytophthora</taxon>
    </lineage>
</organism>
<evidence type="ECO:0008006" key="3">
    <source>
        <dbReference type="Google" id="ProtNLM"/>
    </source>
</evidence>
<evidence type="ECO:0000313" key="2">
    <source>
        <dbReference type="Proteomes" id="UP000198211"/>
    </source>
</evidence>
<dbReference type="EMBL" id="NBNE01003681">
    <property type="protein sequence ID" value="OWZ07084.1"/>
    <property type="molecule type" value="Genomic_DNA"/>
</dbReference>
<dbReference type="AlphaFoldDB" id="A0A225VPQ2"/>
<dbReference type="PANTHER" id="PTHR46599:SF3">
    <property type="entry name" value="PIGGYBAC TRANSPOSABLE ELEMENT-DERIVED PROTEIN 4"/>
    <property type="match status" value="1"/>
</dbReference>
<proteinExistence type="predicted"/>
<comment type="caution">
    <text evidence="1">The sequence shown here is derived from an EMBL/GenBank/DDBJ whole genome shotgun (WGS) entry which is preliminary data.</text>
</comment>